<dbReference type="EMBL" id="CAGKOT010000058">
    <property type="protein sequence ID" value="CAB5387488.1"/>
    <property type="molecule type" value="Genomic_DNA"/>
</dbReference>
<name>A0A915ZUD2_9GLOM</name>
<accession>A0A915ZUD2</accession>
<dbReference type="PANTHER" id="PTHR45926">
    <property type="entry name" value="OSJNBA0053K19.4 PROTEIN"/>
    <property type="match status" value="1"/>
</dbReference>
<dbReference type="Pfam" id="PF00439">
    <property type="entry name" value="Bromodomain"/>
    <property type="match status" value="1"/>
</dbReference>
<dbReference type="InterPro" id="IPR001487">
    <property type="entry name" value="Bromodomain"/>
</dbReference>
<feature type="domain" description="Bromo" evidence="2">
    <location>
        <begin position="228"/>
        <end position="276"/>
    </location>
</feature>
<gene>
    <name evidence="3" type="ORF">CHRIB12_LOCUS20175</name>
</gene>
<evidence type="ECO:0000259" key="2">
    <source>
        <dbReference type="PROSITE" id="PS50014"/>
    </source>
</evidence>
<evidence type="ECO:0000256" key="1">
    <source>
        <dbReference type="PROSITE-ProRule" id="PRU00035"/>
    </source>
</evidence>
<dbReference type="OrthoDB" id="2360483at2759"/>
<dbReference type="Proteomes" id="UP000684084">
    <property type="component" value="Unassembled WGS sequence"/>
</dbReference>
<comment type="caution">
    <text evidence="3">The sequence shown here is derived from an EMBL/GenBank/DDBJ whole genome shotgun (WGS) entry which is preliminary data.</text>
</comment>
<sequence>MSTATENYIGYEALISYIIESKNWSYYGFLSHNRDTIIASLAQLTSSTFTSARHSFDVAWSNRFLDEAEELLDSNTFAELKKKFIAERSRYAKKMQIFWQGVVKEYDKENTKECDKENTKECNKENDVASLTKKTVETPTNLSKTLQSDILLQKKTVKIPSKNLHKTLQPDIQSEILLPKVSETLQSDLPKIKNFKLINFCYNILHELENTSYANLFYKCIKNDVKNNIINHPMDLFTINLNLENNQYTSLEDFEKDIRLIFCNCYTYNDVGSEIYSSGKALESIFNKKWNEELILKGKQIKELKRTRDNDADDTDRSWKKQSQVLEQNKDNLMYRQIVNDALLVTSAYESLVIGNIIPFIEILKTFLLTRSKMSLSSANESMLQAIVEILLPLKYRIPEFSLVMDGKKPKGSGRFGYSDIFILKGIGDNYISLELKYISLVGLIRNQKFGANELENLDKILEKEDEEILLKRSYTYWSKEFKKTIQTTIGEVLKSGISQLESYMNTISKGKVVNYFSSGVLDERVKTIKSNPNKLKGFVILVIGFRRILWKPVEEVISNYTYNKI</sequence>
<dbReference type="AlphaFoldDB" id="A0A915ZUD2"/>
<organism evidence="3 4">
    <name type="scientific">Rhizophagus irregularis</name>
    <dbReference type="NCBI Taxonomy" id="588596"/>
    <lineage>
        <taxon>Eukaryota</taxon>
        <taxon>Fungi</taxon>
        <taxon>Fungi incertae sedis</taxon>
        <taxon>Mucoromycota</taxon>
        <taxon>Glomeromycotina</taxon>
        <taxon>Glomeromycetes</taxon>
        <taxon>Glomerales</taxon>
        <taxon>Glomeraceae</taxon>
        <taxon>Rhizophagus</taxon>
    </lineage>
</organism>
<dbReference type="SMART" id="SM00297">
    <property type="entry name" value="BROMO"/>
    <property type="match status" value="1"/>
</dbReference>
<proteinExistence type="predicted"/>
<reference evidence="3" key="1">
    <citation type="submission" date="2020-05" db="EMBL/GenBank/DDBJ databases">
        <authorList>
            <person name="Rincon C."/>
            <person name="Sanders R I."/>
            <person name="Robbins C."/>
            <person name="Chaturvedi A."/>
        </authorList>
    </citation>
    <scope>NUCLEOTIDE SEQUENCE</scope>
    <source>
        <strain evidence="3">CHB12</strain>
    </source>
</reference>
<keyword evidence="1" id="KW-0103">Bromodomain</keyword>
<protein>
    <recommendedName>
        <fullName evidence="2">Bromo domain-containing protein</fullName>
    </recommendedName>
</protein>
<evidence type="ECO:0000313" key="3">
    <source>
        <dbReference type="EMBL" id="CAB5387488.1"/>
    </source>
</evidence>
<evidence type="ECO:0000313" key="4">
    <source>
        <dbReference type="Proteomes" id="UP000684084"/>
    </source>
</evidence>
<dbReference type="PROSITE" id="PS50014">
    <property type="entry name" value="BROMODOMAIN_2"/>
    <property type="match status" value="1"/>
</dbReference>
<dbReference type="VEuPathDB" id="FungiDB:RhiirFUN_005688"/>